<dbReference type="InterPro" id="IPR001466">
    <property type="entry name" value="Beta-lactam-related"/>
</dbReference>
<dbReference type="SUPFAM" id="SSF56601">
    <property type="entry name" value="beta-lactamase/transpeptidase-like"/>
    <property type="match status" value="1"/>
</dbReference>
<dbReference type="InterPro" id="IPR050789">
    <property type="entry name" value="Diverse_Enzym_Activities"/>
</dbReference>
<dbReference type="EMBL" id="QXFK01000018">
    <property type="protein sequence ID" value="RIV77178.1"/>
    <property type="molecule type" value="Genomic_DNA"/>
</dbReference>
<evidence type="ECO:0000313" key="3">
    <source>
        <dbReference type="Proteomes" id="UP000285092"/>
    </source>
</evidence>
<dbReference type="GO" id="GO:0016787">
    <property type="term" value="F:hydrolase activity"/>
    <property type="evidence" value="ECO:0007669"/>
    <property type="project" value="UniProtKB-KW"/>
</dbReference>
<dbReference type="InterPro" id="IPR012338">
    <property type="entry name" value="Beta-lactam/transpept-like"/>
</dbReference>
<dbReference type="PANTHER" id="PTHR43283">
    <property type="entry name" value="BETA-LACTAMASE-RELATED"/>
    <property type="match status" value="1"/>
</dbReference>
<protein>
    <submittedName>
        <fullName evidence="2">Class A beta-lactamase-related serine hydrolase</fullName>
    </submittedName>
</protein>
<evidence type="ECO:0000313" key="2">
    <source>
        <dbReference type="EMBL" id="RIV77178.1"/>
    </source>
</evidence>
<keyword evidence="2" id="KW-0378">Hydrolase</keyword>
<proteinExistence type="predicted"/>
<accession>A0A418NGJ8</accession>
<evidence type="ECO:0000259" key="1">
    <source>
        <dbReference type="Pfam" id="PF00144"/>
    </source>
</evidence>
<sequence>MELADAATLGFDAARLTRIDAFLEAQYIETGRLKNAQLLVAREGQPVHHAHFGSLRDDDTPMREDALFRIASMTKPITSIAFMQLVEQCKVALDDPVARVIPEFANLGAYAGGGGALPFAPMQRGRPIRFVDLMTHMSGLTYGFQNRSSVDAAYRAAELDLSRGKFTADEYIAALAEIPLEFEPGTRWNYSVSTDVLGIAVERVSGMRLGDYFRNHIFEPLGMGDTAFRVAEGQADRLADAYGYRPGKAPRLVDRAAESRLLDDGKFDSGGGGLIGTAADYHRFCAMLLNKGELDGARIVAPKTLDLMAANHLPGGADLTQMSQSLFSEANNAGTGFGLGFAMVIDPAQTLMPASKGEFYWGGAYSTAFFVDPVEKITMVFMTQLYPSSTYPIRRQLKTLIYSALAESYA</sequence>
<keyword evidence="3" id="KW-1185">Reference proteome</keyword>
<dbReference type="PANTHER" id="PTHR43283:SF3">
    <property type="entry name" value="BETA-LACTAMASE FAMILY PROTEIN (AFU_ORTHOLOGUE AFUA_5G07500)"/>
    <property type="match status" value="1"/>
</dbReference>
<dbReference type="OrthoDB" id="9808046at2"/>
<comment type="caution">
    <text evidence="2">The sequence shown here is derived from an EMBL/GenBank/DDBJ whole genome shotgun (WGS) entry which is preliminary data.</text>
</comment>
<dbReference type="Proteomes" id="UP000285092">
    <property type="component" value="Unassembled WGS sequence"/>
</dbReference>
<gene>
    <name evidence="2" type="ORF">D2V04_11765</name>
</gene>
<name>A0A418NGJ8_9SPHN</name>
<dbReference type="Gene3D" id="3.40.710.10">
    <property type="entry name" value="DD-peptidase/beta-lactamase superfamily"/>
    <property type="match status" value="1"/>
</dbReference>
<feature type="domain" description="Beta-lactamase-related" evidence="1">
    <location>
        <begin position="24"/>
        <end position="388"/>
    </location>
</feature>
<reference evidence="2 3" key="1">
    <citation type="submission" date="2018-08" db="EMBL/GenBank/DDBJ databases">
        <title>Altererythrobacter sp.Ery1 and Ery12, the genome sequencing of novel strains in genus Alterythrobacter.</title>
        <authorList>
            <person name="Cheng H."/>
            <person name="Wu Y.-H."/>
            <person name="Fang C."/>
            <person name="Xu X.-W."/>
        </authorList>
    </citation>
    <scope>NUCLEOTIDE SEQUENCE [LARGE SCALE GENOMIC DNA]</scope>
    <source>
        <strain evidence="2 3">Ery1</strain>
    </source>
</reference>
<organism evidence="2 3">
    <name type="scientific">Pelagerythrobacter aerophilus</name>
    <dbReference type="NCBI Taxonomy" id="2306995"/>
    <lineage>
        <taxon>Bacteria</taxon>
        <taxon>Pseudomonadati</taxon>
        <taxon>Pseudomonadota</taxon>
        <taxon>Alphaproteobacteria</taxon>
        <taxon>Sphingomonadales</taxon>
        <taxon>Erythrobacteraceae</taxon>
        <taxon>Pelagerythrobacter</taxon>
    </lineage>
</organism>
<dbReference type="Pfam" id="PF00144">
    <property type="entry name" value="Beta-lactamase"/>
    <property type="match status" value="1"/>
</dbReference>
<dbReference type="AlphaFoldDB" id="A0A418NGJ8"/>